<accession>A0A5J4L6U5</accession>
<sequence length="244" mass="27270">MLLKDKIIIVIGGEGLLGKAIVNSILQEGGISISADIKPSQDNNVDFIFVDITSKKSINDCIETIYEKYGKIDAMVNVSYPRNKNYGRKFLDVEFDDFCENVSLHLGGYFLASQQFIKFFLKQGYGNIINFSSIYGVIAPSFEIYAETTMTMPVEYAAIKSAIIHLTRYMAKFLKGKNIRVNCISPGGIMDKQPINFIKNYNSLCLNKGMLDKDDIIGTVIFLLGDISKYINGQNIIVDDGYSL</sequence>
<keyword evidence="3" id="KW-0966">Cell projection</keyword>
<evidence type="ECO:0000256" key="1">
    <source>
        <dbReference type="ARBA" id="ARBA00006484"/>
    </source>
</evidence>
<dbReference type="GO" id="GO:0016616">
    <property type="term" value="F:oxidoreductase activity, acting on the CH-OH group of donors, NAD or NADP as acceptor"/>
    <property type="evidence" value="ECO:0007669"/>
    <property type="project" value="TreeGrafter"/>
</dbReference>
<keyword evidence="2" id="KW-0560">Oxidoreductase</keyword>
<comment type="similarity">
    <text evidence="1">Belongs to the short-chain dehydrogenases/reductases (SDR) family.</text>
</comment>
<dbReference type="PRINTS" id="PR00081">
    <property type="entry name" value="GDHRDH"/>
</dbReference>
<dbReference type="SUPFAM" id="SSF51735">
    <property type="entry name" value="NAD(P)-binding Rossmann-fold domains"/>
    <property type="match status" value="1"/>
</dbReference>
<dbReference type="Pfam" id="PF13561">
    <property type="entry name" value="adh_short_C2"/>
    <property type="match status" value="1"/>
</dbReference>
<proteinExistence type="inferred from homology"/>
<dbReference type="Gene3D" id="3.40.50.720">
    <property type="entry name" value="NAD(P)-binding Rossmann-like Domain"/>
    <property type="match status" value="1"/>
</dbReference>
<protein>
    <submittedName>
        <fullName evidence="3">Flagellin modification protein A</fullName>
    </submittedName>
</protein>
<dbReference type="InterPro" id="IPR036291">
    <property type="entry name" value="NAD(P)-bd_dom_sf"/>
</dbReference>
<dbReference type="InterPro" id="IPR002347">
    <property type="entry name" value="SDR_fam"/>
</dbReference>
<keyword evidence="3" id="KW-0969">Cilium</keyword>
<gene>
    <name evidence="3" type="ORF">A45J_2365</name>
</gene>
<evidence type="ECO:0000313" key="3">
    <source>
        <dbReference type="EMBL" id="GER94601.1"/>
    </source>
</evidence>
<dbReference type="PANTHER" id="PTHR42760:SF133">
    <property type="entry name" value="3-OXOACYL-[ACYL-CARRIER-PROTEIN] REDUCTASE"/>
    <property type="match status" value="1"/>
</dbReference>
<dbReference type="AlphaFoldDB" id="A0A5J4L6U5"/>
<dbReference type="PANTHER" id="PTHR42760">
    <property type="entry name" value="SHORT-CHAIN DEHYDROGENASES/REDUCTASES FAMILY MEMBER"/>
    <property type="match status" value="1"/>
</dbReference>
<evidence type="ECO:0000256" key="2">
    <source>
        <dbReference type="ARBA" id="ARBA00023002"/>
    </source>
</evidence>
<organism evidence="3">
    <name type="scientific">hot springs metagenome</name>
    <dbReference type="NCBI Taxonomy" id="433727"/>
    <lineage>
        <taxon>unclassified sequences</taxon>
        <taxon>metagenomes</taxon>
        <taxon>ecological metagenomes</taxon>
    </lineage>
</organism>
<keyword evidence="3" id="KW-0282">Flagellum</keyword>
<name>A0A5J4L6U5_9ZZZZ</name>
<dbReference type="EMBL" id="BLAB01000001">
    <property type="protein sequence ID" value="GER94601.1"/>
    <property type="molecule type" value="Genomic_DNA"/>
</dbReference>
<dbReference type="NCBIfam" id="NF006619">
    <property type="entry name" value="PRK09186.1"/>
    <property type="match status" value="1"/>
</dbReference>
<comment type="caution">
    <text evidence="3">The sequence shown here is derived from an EMBL/GenBank/DDBJ whole genome shotgun (WGS) entry which is preliminary data.</text>
</comment>
<reference evidence="3" key="1">
    <citation type="submission" date="2019-10" db="EMBL/GenBank/DDBJ databases">
        <title>Metagenomic sequencing of thiosulfate-disproportionating enrichment culture.</title>
        <authorList>
            <person name="Umezawa K."/>
            <person name="Kojima H."/>
            <person name="Fukui M."/>
        </authorList>
    </citation>
    <scope>NUCLEOTIDE SEQUENCE</scope>
    <source>
        <strain evidence="3">45J</strain>
    </source>
</reference>